<accession>A0A921TB91</accession>
<dbReference type="Pfam" id="PF00248">
    <property type="entry name" value="Aldo_ket_red"/>
    <property type="match status" value="1"/>
</dbReference>
<dbReference type="AlphaFoldDB" id="A0A921TB91"/>
<protein>
    <submittedName>
        <fullName evidence="2">Pyridoxine 4-dehydrogenase</fullName>
        <ecNumber evidence="2">1.1.1.65</ecNumber>
    </submittedName>
</protein>
<organism evidence="2 3">
    <name type="scientific">Profundibacterium mesophilum KAUST100406-0324</name>
    <dbReference type="NCBI Taxonomy" id="1037889"/>
    <lineage>
        <taxon>Bacteria</taxon>
        <taxon>Pseudomonadati</taxon>
        <taxon>Pseudomonadota</taxon>
        <taxon>Alphaproteobacteria</taxon>
        <taxon>Rhodobacterales</taxon>
        <taxon>Roseobacteraceae</taxon>
        <taxon>Profundibacterium</taxon>
    </lineage>
</organism>
<dbReference type="CDD" id="cd19092">
    <property type="entry name" value="AKR_BsYcsN_EcYdhF-like"/>
    <property type="match status" value="1"/>
</dbReference>
<dbReference type="EMBL" id="APKE01000030">
    <property type="protein sequence ID" value="KAF0675120.1"/>
    <property type="molecule type" value="Genomic_DNA"/>
</dbReference>
<reference evidence="2" key="1">
    <citation type="submission" date="2013-03" db="EMBL/GenBank/DDBJ databases">
        <title>Genome Sequence of the Profundibacterium mesophilum strain KAUST100406-0324T from Red Sea, a novel genus in the family Rhodobacteraceae.</title>
        <authorList>
            <person name="Essack M."/>
            <person name="Alam I."/>
            <person name="Lafi F."/>
            <person name="Alawi W."/>
            <person name="Kamanu F."/>
            <person name="Al-Suwailem A."/>
            <person name="Lee O.O."/>
            <person name="Xu Y."/>
            <person name="Bajic V."/>
            <person name="Qian P.-Y."/>
            <person name="Archer J."/>
        </authorList>
    </citation>
    <scope>NUCLEOTIDE SEQUENCE</scope>
    <source>
        <strain evidence="2">KAUST100406-0324</strain>
    </source>
</reference>
<evidence type="ECO:0000313" key="3">
    <source>
        <dbReference type="Proteomes" id="UP000698242"/>
    </source>
</evidence>
<comment type="caution">
    <text evidence="2">The sequence shown here is derived from an EMBL/GenBank/DDBJ whole genome shotgun (WGS) entry which is preliminary data.</text>
</comment>
<dbReference type="PANTHER" id="PTHR43364">
    <property type="entry name" value="NADH-SPECIFIC METHYLGLYOXAL REDUCTASE-RELATED"/>
    <property type="match status" value="1"/>
</dbReference>
<dbReference type="GO" id="GO:0050236">
    <property type="term" value="F:pyridoxine 4-dehydrogenase (NADP+) activity"/>
    <property type="evidence" value="ECO:0007669"/>
    <property type="project" value="UniProtKB-EC"/>
</dbReference>
<dbReference type="PRINTS" id="PR00069">
    <property type="entry name" value="ALDKETRDTASE"/>
</dbReference>
<dbReference type="InterPro" id="IPR036812">
    <property type="entry name" value="NAD(P)_OxRdtase_dom_sf"/>
</dbReference>
<dbReference type="InterPro" id="IPR018170">
    <property type="entry name" value="Aldo/ket_reductase_CS"/>
</dbReference>
<dbReference type="PANTHER" id="PTHR43364:SF1">
    <property type="entry name" value="OXIDOREDUCTASE YDHF"/>
    <property type="match status" value="1"/>
</dbReference>
<name>A0A921TB91_9RHOB</name>
<dbReference type="InterPro" id="IPR020471">
    <property type="entry name" value="AKR"/>
</dbReference>
<sequence>MTIDRVKITEELEFSRIVYGMWRLGDDSDTAPQAVRRKVEACLEQGITTMDQADIYGGYEAEEIFGKALAGSDLRDRIEIVTKCGIVAPAGRYADAKVKHYDTSRAHIEQSIDTSLRLMGIERIDLLLIHRPDPFMDHVETGAALDDAVASGKVRAVGVSNFRPHDLTQLQSATRQPLAVNQIEISLNEISAFTNGDLAFAQQYGIRTMAWSPLGGGTLMTGKEGHGPLRSALARIARENGTDMAAVAVAWLLAHPAGIMPVMGTNNVSRIEAIGDAVKVPMDRQTWFELYSLALGKEVP</sequence>
<dbReference type="Proteomes" id="UP000698242">
    <property type="component" value="Unassembled WGS sequence"/>
</dbReference>
<keyword evidence="3" id="KW-1185">Reference proteome</keyword>
<feature type="domain" description="NADP-dependent oxidoreductase" evidence="1">
    <location>
        <begin position="16"/>
        <end position="289"/>
    </location>
</feature>
<keyword evidence="2" id="KW-0560">Oxidoreductase</keyword>
<dbReference type="SUPFAM" id="SSF51430">
    <property type="entry name" value="NAD(P)-linked oxidoreductase"/>
    <property type="match status" value="1"/>
</dbReference>
<proteinExistence type="predicted"/>
<gene>
    <name evidence="2" type="ORF">PMES_02546</name>
</gene>
<evidence type="ECO:0000259" key="1">
    <source>
        <dbReference type="Pfam" id="PF00248"/>
    </source>
</evidence>
<dbReference type="InterPro" id="IPR023210">
    <property type="entry name" value="NADP_OxRdtase_dom"/>
</dbReference>
<dbReference type="GO" id="GO:0005829">
    <property type="term" value="C:cytosol"/>
    <property type="evidence" value="ECO:0007669"/>
    <property type="project" value="TreeGrafter"/>
</dbReference>
<dbReference type="InterPro" id="IPR050523">
    <property type="entry name" value="AKR_Detox_Biosynth"/>
</dbReference>
<dbReference type="Gene3D" id="3.20.20.100">
    <property type="entry name" value="NADP-dependent oxidoreductase domain"/>
    <property type="match status" value="1"/>
</dbReference>
<evidence type="ECO:0000313" key="2">
    <source>
        <dbReference type="EMBL" id="KAF0675120.1"/>
    </source>
</evidence>
<dbReference type="PROSITE" id="PS00062">
    <property type="entry name" value="ALDOKETO_REDUCTASE_2"/>
    <property type="match status" value="1"/>
</dbReference>
<dbReference type="EC" id="1.1.1.65" evidence="2"/>